<evidence type="ECO:0000313" key="1">
    <source>
        <dbReference type="EMBL" id="NMR70325.1"/>
    </source>
</evidence>
<proteinExistence type="predicted"/>
<dbReference type="RefSeq" id="WP_157936563.1">
    <property type="nucleotide sequence ID" value="NZ_JABBXC010000029.1"/>
</dbReference>
<keyword evidence="2" id="KW-1185">Reference proteome</keyword>
<reference evidence="1 2" key="1">
    <citation type="submission" date="2020-04" db="EMBL/GenBank/DDBJ databases">
        <title>WGS-Seq of Vibrio isolated by the O'Toole Lab.</title>
        <authorList>
            <person name="Mckone K.P."/>
            <person name="Whitaker R."/>
            <person name="Sevigney J.L."/>
            <person name="Herring J.B."/>
            <person name="O'Toole G."/>
        </authorList>
    </citation>
    <scope>NUCLEOTIDE SEQUENCE [LARGE SCALE GENOMIC DNA]</scope>
    <source>
        <strain evidence="1 2">BS_02</strain>
    </source>
</reference>
<sequence>MLANTGKPAQQYLRVHITKPELPKIPAQGWNDEPFGIGTPSPITCHAGERWNASPAAS</sequence>
<dbReference type="Proteomes" id="UP000590068">
    <property type="component" value="Unassembled WGS sequence"/>
</dbReference>
<organism evidence="1 2">
    <name type="scientific">Vibrio breoganii</name>
    <dbReference type="NCBI Taxonomy" id="553239"/>
    <lineage>
        <taxon>Bacteria</taxon>
        <taxon>Pseudomonadati</taxon>
        <taxon>Pseudomonadota</taxon>
        <taxon>Gammaproteobacteria</taxon>
        <taxon>Vibrionales</taxon>
        <taxon>Vibrionaceae</taxon>
        <taxon>Vibrio</taxon>
    </lineage>
</organism>
<name>A0ABX1UAH6_9VIBR</name>
<gene>
    <name evidence="1" type="ORF">HJ568_10100</name>
</gene>
<comment type="caution">
    <text evidence="1">The sequence shown here is derived from an EMBL/GenBank/DDBJ whole genome shotgun (WGS) entry which is preliminary data.</text>
</comment>
<protein>
    <submittedName>
        <fullName evidence="1">Uncharacterized protein</fullName>
    </submittedName>
</protein>
<evidence type="ECO:0000313" key="2">
    <source>
        <dbReference type="Proteomes" id="UP000590068"/>
    </source>
</evidence>
<accession>A0ABX1UAH6</accession>
<dbReference type="EMBL" id="JABCJR010000017">
    <property type="protein sequence ID" value="NMR70325.1"/>
    <property type="molecule type" value="Genomic_DNA"/>
</dbReference>